<accession>A0AAN7WB82</accession>
<dbReference type="InterPro" id="IPR051634">
    <property type="entry name" value="Extended_Synaptotagmin"/>
</dbReference>
<evidence type="ECO:0000259" key="3">
    <source>
        <dbReference type="PROSITE" id="PS50004"/>
    </source>
</evidence>
<dbReference type="CDD" id="cd21670">
    <property type="entry name" value="SMP_ESyt"/>
    <property type="match status" value="1"/>
</dbReference>
<feature type="domain" description="C2" evidence="3">
    <location>
        <begin position="158"/>
        <end position="290"/>
    </location>
</feature>
<evidence type="ECO:0000256" key="1">
    <source>
        <dbReference type="ARBA" id="ARBA00022692"/>
    </source>
</evidence>
<reference evidence="4" key="1">
    <citation type="submission" date="2023-08" db="EMBL/GenBank/DDBJ databases">
        <title>Black Yeasts Isolated from many extreme environments.</title>
        <authorList>
            <person name="Coleine C."/>
            <person name="Stajich J.E."/>
            <person name="Selbmann L."/>
        </authorList>
    </citation>
    <scope>NUCLEOTIDE SEQUENCE</scope>
    <source>
        <strain evidence="4">CCFEE 5810</strain>
    </source>
</reference>
<sequence length="452" mass="48551">MATDLVERLTAKGPGESAGFLNDIIAHLWPNICVAGGKMTADIANPMFKTMLPGPLSSLHFTKVDFGKVPMRVSSVIATKTDANGIKLDLSVEWKSKSDIELDANMMPALIGAVQVAFINPPVLKLDFTGAANVADFSAIDGAVRNVILTVINGILVLPNRILVNLDTNNDYFATFMYPLGILRVNVDRAWGFAEESKGKASRIFSKITRSAPDSYAKLSVGAEEPWKTKTKNNTTHPIWAETHDFIVTDLDQCLKVDVEDEDVGGDDEVGIALTTVREAMNGAKQELSLIRKGVETEGRVSISSQFFPFAPAGDSFSAADHKGEGRLCGLATILIGGAYGIRGAREELKPSVKVTWGEKHSFSTAQKVDGPGMDMNNPAFDQNFRIPLTSDLVGSGVFRIALLNGEKETGAVEIPFADVLSAPEMTLQNKFDMGGGATVRASICLRGVRTA</sequence>
<keyword evidence="2" id="KW-0472">Membrane</keyword>
<keyword evidence="1" id="KW-0812">Transmembrane</keyword>
<dbReference type="Pfam" id="PF17047">
    <property type="entry name" value="SMP_LBD"/>
    <property type="match status" value="2"/>
</dbReference>
<dbReference type="InterPro" id="IPR035892">
    <property type="entry name" value="C2_domain_sf"/>
</dbReference>
<dbReference type="CDD" id="cd00030">
    <property type="entry name" value="C2"/>
    <property type="match status" value="1"/>
</dbReference>
<dbReference type="InterPro" id="IPR039010">
    <property type="entry name" value="Synaptotagmin_SMP"/>
</dbReference>
<keyword evidence="2" id="KW-1133">Transmembrane helix</keyword>
<dbReference type="AlphaFoldDB" id="A0AAN7WB82"/>
<dbReference type="PANTHER" id="PTHR45761">
    <property type="entry name" value="EXTENDED SYNAPTOTAGMIN-LIKE PROTEIN 2, ISOFORM C"/>
    <property type="match status" value="1"/>
</dbReference>
<organism evidence="4 5">
    <name type="scientific">Elasticomyces elasticus</name>
    <dbReference type="NCBI Taxonomy" id="574655"/>
    <lineage>
        <taxon>Eukaryota</taxon>
        <taxon>Fungi</taxon>
        <taxon>Dikarya</taxon>
        <taxon>Ascomycota</taxon>
        <taxon>Pezizomycotina</taxon>
        <taxon>Dothideomycetes</taxon>
        <taxon>Dothideomycetidae</taxon>
        <taxon>Mycosphaerellales</taxon>
        <taxon>Teratosphaeriaceae</taxon>
        <taxon>Elasticomyces</taxon>
    </lineage>
</organism>
<name>A0AAN7WB82_9PEZI</name>
<dbReference type="PROSITE" id="PS50004">
    <property type="entry name" value="C2"/>
    <property type="match status" value="1"/>
</dbReference>
<dbReference type="Pfam" id="PF00168">
    <property type="entry name" value="C2"/>
    <property type="match status" value="1"/>
</dbReference>
<dbReference type="SUPFAM" id="SSF49562">
    <property type="entry name" value="C2 domain (Calcium/lipid-binding domain, CaLB)"/>
    <property type="match status" value="1"/>
</dbReference>
<dbReference type="GO" id="GO:0005737">
    <property type="term" value="C:cytoplasm"/>
    <property type="evidence" value="ECO:0007669"/>
    <property type="project" value="UniProtKB-ARBA"/>
</dbReference>
<dbReference type="Gene3D" id="2.60.40.150">
    <property type="entry name" value="C2 domain"/>
    <property type="match status" value="1"/>
</dbReference>
<dbReference type="EMBL" id="JAVRQU010000003">
    <property type="protein sequence ID" value="KAK5705063.1"/>
    <property type="molecule type" value="Genomic_DNA"/>
</dbReference>
<evidence type="ECO:0000313" key="5">
    <source>
        <dbReference type="Proteomes" id="UP001310594"/>
    </source>
</evidence>
<dbReference type="InterPro" id="IPR000008">
    <property type="entry name" value="C2_dom"/>
</dbReference>
<comment type="caution">
    <text evidence="4">The sequence shown here is derived from an EMBL/GenBank/DDBJ whole genome shotgun (WGS) entry which is preliminary data.</text>
</comment>
<dbReference type="PANTHER" id="PTHR45761:SF1">
    <property type="entry name" value="EXTENDED SYNAPTOTAGMIN-LIKE PROTEIN 2, ISOFORM C"/>
    <property type="match status" value="1"/>
</dbReference>
<proteinExistence type="predicted"/>
<dbReference type="Proteomes" id="UP001310594">
    <property type="component" value="Unassembled WGS sequence"/>
</dbReference>
<gene>
    <name evidence="4" type="ORF">LTR97_002177</name>
</gene>
<protein>
    <recommendedName>
        <fullName evidence="3">C2 domain-containing protein</fullName>
    </recommendedName>
</protein>
<evidence type="ECO:0000313" key="4">
    <source>
        <dbReference type="EMBL" id="KAK5705063.1"/>
    </source>
</evidence>
<evidence type="ECO:0000256" key="2">
    <source>
        <dbReference type="ARBA" id="ARBA00022989"/>
    </source>
</evidence>
<dbReference type="SMART" id="SM00239">
    <property type="entry name" value="C2"/>
    <property type="match status" value="2"/>
</dbReference>